<gene>
    <name evidence="5" type="ORF">HYG85_22600</name>
</gene>
<dbReference type="GO" id="GO:0003700">
    <property type="term" value="F:DNA-binding transcription factor activity"/>
    <property type="evidence" value="ECO:0007669"/>
    <property type="project" value="InterPro"/>
</dbReference>
<evidence type="ECO:0000256" key="2">
    <source>
        <dbReference type="ARBA" id="ARBA00023125"/>
    </source>
</evidence>
<protein>
    <submittedName>
        <fullName evidence="5">MarR family transcriptional regulator</fullName>
    </submittedName>
</protein>
<dbReference type="InterPro" id="IPR011991">
    <property type="entry name" value="ArsR-like_HTH"/>
</dbReference>
<evidence type="ECO:0000259" key="4">
    <source>
        <dbReference type="PROSITE" id="PS50995"/>
    </source>
</evidence>
<evidence type="ECO:0000256" key="1">
    <source>
        <dbReference type="ARBA" id="ARBA00023015"/>
    </source>
</evidence>
<dbReference type="PANTHER" id="PTHR35790:SF4">
    <property type="entry name" value="HTH-TYPE TRANSCRIPTIONAL REGULATOR PCHR"/>
    <property type="match status" value="1"/>
</dbReference>
<dbReference type="CDD" id="cd00090">
    <property type="entry name" value="HTH_ARSR"/>
    <property type="match status" value="1"/>
</dbReference>
<dbReference type="KEGG" id="vgu:HYG85_22600"/>
<feature type="domain" description="HTH marR-type" evidence="4">
    <location>
        <begin position="4"/>
        <end position="141"/>
    </location>
</feature>
<dbReference type="AlphaFoldDB" id="A0A8J8MEQ7"/>
<dbReference type="SUPFAM" id="SSF46785">
    <property type="entry name" value="Winged helix' DNA-binding domain"/>
    <property type="match status" value="1"/>
</dbReference>
<proteinExistence type="predicted"/>
<dbReference type="PROSITE" id="PS50995">
    <property type="entry name" value="HTH_MARR_2"/>
    <property type="match status" value="1"/>
</dbReference>
<dbReference type="InterPro" id="IPR036390">
    <property type="entry name" value="WH_DNA-bd_sf"/>
</dbReference>
<accession>A0A8J8MEQ7</accession>
<dbReference type="InterPro" id="IPR036388">
    <property type="entry name" value="WH-like_DNA-bd_sf"/>
</dbReference>
<dbReference type="PROSITE" id="PS01117">
    <property type="entry name" value="HTH_MARR_1"/>
    <property type="match status" value="1"/>
</dbReference>
<keyword evidence="2" id="KW-0238">DNA-binding</keyword>
<dbReference type="Proteomes" id="UP000677305">
    <property type="component" value="Chromosome"/>
</dbReference>
<evidence type="ECO:0000313" key="6">
    <source>
        <dbReference type="Proteomes" id="UP000677305"/>
    </source>
</evidence>
<evidence type="ECO:0000313" key="5">
    <source>
        <dbReference type="EMBL" id="QUH31566.1"/>
    </source>
</evidence>
<dbReference type="PANTHER" id="PTHR35790">
    <property type="entry name" value="HTH-TYPE TRANSCRIPTIONAL REGULATOR PCHR"/>
    <property type="match status" value="1"/>
</dbReference>
<keyword evidence="6" id="KW-1185">Reference proteome</keyword>
<keyword evidence="1" id="KW-0805">Transcription regulation</keyword>
<organism evidence="5 6">
    <name type="scientific">Vallitalea guaymasensis</name>
    <dbReference type="NCBI Taxonomy" id="1185412"/>
    <lineage>
        <taxon>Bacteria</taxon>
        <taxon>Bacillati</taxon>
        <taxon>Bacillota</taxon>
        <taxon>Clostridia</taxon>
        <taxon>Lachnospirales</taxon>
        <taxon>Vallitaleaceae</taxon>
        <taxon>Vallitalea</taxon>
    </lineage>
</organism>
<dbReference type="EMBL" id="CP058561">
    <property type="protein sequence ID" value="QUH31566.1"/>
    <property type="molecule type" value="Genomic_DNA"/>
</dbReference>
<sequence>MSNSKLLITKFTELYEKQDMLTKLTSREFLHGYGYSEIHCIDWIGKLDNPNVTKLSSRLSMTRSAISKIIKKLVAKGAITSYKCKDNKKEIYYKLTDKGKLLFDEHHKRHRAWEERDNKFFEKLDDKDLETVNRFLTQFNKYLEEKIRELNFKE</sequence>
<dbReference type="GO" id="GO:0003677">
    <property type="term" value="F:DNA binding"/>
    <property type="evidence" value="ECO:0007669"/>
    <property type="project" value="UniProtKB-KW"/>
</dbReference>
<dbReference type="InterPro" id="IPR052067">
    <property type="entry name" value="Metal_resp_HTH_trans_reg"/>
</dbReference>
<name>A0A8J8MEQ7_9FIRM</name>
<keyword evidence="3" id="KW-0804">Transcription</keyword>
<dbReference type="InterPro" id="IPR000835">
    <property type="entry name" value="HTH_MarR-typ"/>
</dbReference>
<dbReference type="Pfam" id="PF01047">
    <property type="entry name" value="MarR"/>
    <property type="match status" value="1"/>
</dbReference>
<dbReference type="SMART" id="SM00347">
    <property type="entry name" value="HTH_MARR"/>
    <property type="match status" value="1"/>
</dbReference>
<dbReference type="Gene3D" id="1.10.10.10">
    <property type="entry name" value="Winged helix-like DNA-binding domain superfamily/Winged helix DNA-binding domain"/>
    <property type="match status" value="1"/>
</dbReference>
<reference evidence="5 6" key="1">
    <citation type="submission" date="2020-07" db="EMBL/GenBank/DDBJ databases">
        <title>Vallitalea guaymasensis genome.</title>
        <authorList>
            <person name="Postec A."/>
        </authorList>
    </citation>
    <scope>NUCLEOTIDE SEQUENCE [LARGE SCALE GENOMIC DNA]</scope>
    <source>
        <strain evidence="5 6">Ra1766G1</strain>
    </source>
</reference>
<dbReference type="InterPro" id="IPR023187">
    <property type="entry name" value="Tscrpt_reg_MarR-type_CS"/>
</dbReference>
<evidence type="ECO:0000256" key="3">
    <source>
        <dbReference type="ARBA" id="ARBA00023163"/>
    </source>
</evidence>
<dbReference type="RefSeq" id="WP_212691540.1">
    <property type="nucleotide sequence ID" value="NZ_CP058561.1"/>
</dbReference>